<comment type="caution">
    <text evidence="1">The sequence shown here is derived from an EMBL/GenBank/DDBJ whole genome shotgun (WGS) entry which is preliminary data.</text>
</comment>
<organism evidence="1 2">
    <name type="scientific">Reichenbachiella ulvae</name>
    <dbReference type="NCBI Taxonomy" id="2980104"/>
    <lineage>
        <taxon>Bacteria</taxon>
        <taxon>Pseudomonadati</taxon>
        <taxon>Bacteroidota</taxon>
        <taxon>Cytophagia</taxon>
        <taxon>Cytophagales</taxon>
        <taxon>Reichenbachiellaceae</taxon>
        <taxon>Reichenbachiella</taxon>
    </lineage>
</organism>
<keyword evidence="2" id="KW-1185">Reference proteome</keyword>
<evidence type="ECO:0008006" key="3">
    <source>
        <dbReference type="Google" id="ProtNLM"/>
    </source>
</evidence>
<protein>
    <recommendedName>
        <fullName evidence="3">DUF4468 domain-containing protein</fullName>
    </recommendedName>
</protein>
<accession>A0ABT3CWN9</accession>
<reference evidence="1 2" key="1">
    <citation type="submission" date="2022-10" db="EMBL/GenBank/DDBJ databases">
        <title>Comparative genomics and taxonomic characterization of three novel marine species of genus Reichenbachiella exhibiting antioxidant and polysaccharide degradation activities.</title>
        <authorList>
            <person name="Muhammad N."/>
            <person name="Lee Y.-J."/>
            <person name="Ko J."/>
            <person name="Kim S.-G."/>
        </authorList>
    </citation>
    <scope>NUCLEOTIDE SEQUENCE [LARGE SCALE GENOMIC DNA]</scope>
    <source>
        <strain evidence="1 2">ABR2-5</strain>
    </source>
</reference>
<evidence type="ECO:0000313" key="1">
    <source>
        <dbReference type="EMBL" id="MCV9387968.1"/>
    </source>
</evidence>
<dbReference type="RefSeq" id="WP_264138789.1">
    <property type="nucleotide sequence ID" value="NZ_JAOYOD010000001.1"/>
</dbReference>
<name>A0ABT3CWN9_9BACT</name>
<sequence>MRTNQRIIKFALSAILFCFAIVSNVKGQSFSILGFNTSAVDEYTRFNEGYYYDYKGRKIHGSIKLIRSNFSVFGSQPTTFKVKTANKGKIKISYREAKAVIIGTDSFAVVSNIRINKAQVSHFRKDFAKVLTLGKINAYTHYCQSSDGNRSYKFNTLVLQKNQRVVSLNDKRRNREAFEALIADNPELYQKVKATKKNEWLGMVKDIVLEYNES</sequence>
<proteinExistence type="predicted"/>
<dbReference type="Proteomes" id="UP001300692">
    <property type="component" value="Unassembled WGS sequence"/>
</dbReference>
<evidence type="ECO:0000313" key="2">
    <source>
        <dbReference type="Proteomes" id="UP001300692"/>
    </source>
</evidence>
<dbReference type="EMBL" id="JAOYOD010000001">
    <property type="protein sequence ID" value="MCV9387968.1"/>
    <property type="molecule type" value="Genomic_DNA"/>
</dbReference>
<gene>
    <name evidence="1" type="ORF">N7U62_14895</name>
</gene>